<evidence type="ECO:0000313" key="3">
    <source>
        <dbReference type="EMBL" id="GGG15797.1"/>
    </source>
</evidence>
<feature type="signal peptide" evidence="2">
    <location>
        <begin position="1"/>
        <end position="22"/>
    </location>
</feature>
<sequence length="153" mass="16838">MKKLVITAVAATFLLCGTVVGAAGNSLIGKKVDGIAQVNNNGELTEARAIIVDGSAYVSVRDVGNLANKKVGYSQGVVSLDDISSSSRESIEQKIKSNEQRISELKKIQEEGYEVEKNSEYFKYDQSESYKRTSQEIENLEKENEALKEQLNK</sequence>
<dbReference type="EMBL" id="BMIW01000042">
    <property type="protein sequence ID" value="GGG15797.1"/>
    <property type="molecule type" value="Genomic_DNA"/>
</dbReference>
<name>A0ABQ1W5P1_9BACL</name>
<gene>
    <name evidence="3" type="ORF">GCM10010913_42240</name>
</gene>
<evidence type="ECO:0000256" key="1">
    <source>
        <dbReference type="SAM" id="Coils"/>
    </source>
</evidence>
<feature type="chain" id="PRO_5045118308" evidence="2">
    <location>
        <begin position="23"/>
        <end position="153"/>
    </location>
</feature>
<protein>
    <submittedName>
        <fullName evidence="3">Uncharacterized protein</fullName>
    </submittedName>
</protein>
<feature type="coiled-coil region" evidence="1">
    <location>
        <begin position="88"/>
        <end position="150"/>
    </location>
</feature>
<accession>A0ABQ1W5P1</accession>
<evidence type="ECO:0000256" key="2">
    <source>
        <dbReference type="SAM" id="SignalP"/>
    </source>
</evidence>
<keyword evidence="1" id="KW-0175">Coiled coil</keyword>
<proteinExistence type="predicted"/>
<organism evidence="3 4">
    <name type="scientific">Paenibacillus aceti</name>
    <dbReference type="NCBI Taxonomy" id="1820010"/>
    <lineage>
        <taxon>Bacteria</taxon>
        <taxon>Bacillati</taxon>
        <taxon>Bacillota</taxon>
        <taxon>Bacilli</taxon>
        <taxon>Bacillales</taxon>
        <taxon>Paenibacillaceae</taxon>
        <taxon>Paenibacillus</taxon>
    </lineage>
</organism>
<dbReference type="RefSeq" id="WP_120464615.1">
    <property type="nucleotide sequence ID" value="NZ_BMIW01000042.1"/>
</dbReference>
<keyword evidence="2" id="KW-0732">Signal</keyword>
<dbReference type="Proteomes" id="UP000608420">
    <property type="component" value="Unassembled WGS sequence"/>
</dbReference>
<comment type="caution">
    <text evidence="3">The sequence shown here is derived from an EMBL/GenBank/DDBJ whole genome shotgun (WGS) entry which is preliminary data.</text>
</comment>
<keyword evidence="4" id="KW-1185">Reference proteome</keyword>
<reference evidence="4" key="1">
    <citation type="journal article" date="2019" name="Int. J. Syst. Evol. Microbiol.">
        <title>The Global Catalogue of Microorganisms (GCM) 10K type strain sequencing project: providing services to taxonomists for standard genome sequencing and annotation.</title>
        <authorList>
            <consortium name="The Broad Institute Genomics Platform"/>
            <consortium name="The Broad Institute Genome Sequencing Center for Infectious Disease"/>
            <person name="Wu L."/>
            <person name="Ma J."/>
        </authorList>
    </citation>
    <scope>NUCLEOTIDE SEQUENCE [LARGE SCALE GENOMIC DNA]</scope>
    <source>
        <strain evidence="4">CGMCC 1.15420</strain>
    </source>
</reference>
<evidence type="ECO:0000313" key="4">
    <source>
        <dbReference type="Proteomes" id="UP000608420"/>
    </source>
</evidence>